<reference evidence="3 4" key="1">
    <citation type="submission" date="2019-12" db="EMBL/GenBank/DDBJ databases">
        <title>Genomic-based taxomic classification of the family Erythrobacteraceae.</title>
        <authorList>
            <person name="Xu L."/>
        </authorList>
    </citation>
    <scope>NUCLEOTIDE SEQUENCE [LARGE SCALE GENOMIC DNA]</scope>
    <source>
        <strain evidence="3 4">DSM 18604</strain>
    </source>
</reference>
<evidence type="ECO:0000313" key="4">
    <source>
        <dbReference type="Proteomes" id="UP000460561"/>
    </source>
</evidence>
<dbReference type="Proteomes" id="UP000460561">
    <property type="component" value="Unassembled WGS sequence"/>
</dbReference>
<name>A0A845AAV7_9SPHN</name>
<proteinExistence type="predicted"/>
<dbReference type="AlphaFoldDB" id="A0A845AAV7"/>
<dbReference type="InterPro" id="IPR002942">
    <property type="entry name" value="S4_RNA-bd"/>
</dbReference>
<gene>
    <name evidence="3" type="ORF">GRI39_10605</name>
</gene>
<evidence type="ECO:0000259" key="2">
    <source>
        <dbReference type="SMART" id="SM00363"/>
    </source>
</evidence>
<evidence type="ECO:0000313" key="3">
    <source>
        <dbReference type="EMBL" id="MXP26489.1"/>
    </source>
</evidence>
<sequence length="105" mass="11637">MRIDRLLCFLRLAKSRGAAQRWISEGHIRCNGQRVVRLDRPIATGDILTLPLPKRVMVLRLTALPARRGSPAEARSCYEELDAGGSIAIAGTDSHFETEKGKKQP</sequence>
<dbReference type="RefSeq" id="WP_160739657.1">
    <property type="nucleotide sequence ID" value="NZ_WTYQ01000003.1"/>
</dbReference>
<dbReference type="SUPFAM" id="SSF55174">
    <property type="entry name" value="Alpha-L RNA-binding motif"/>
    <property type="match status" value="1"/>
</dbReference>
<dbReference type="Gene3D" id="3.10.290.10">
    <property type="entry name" value="RNA-binding S4 domain"/>
    <property type="match status" value="1"/>
</dbReference>
<dbReference type="CDD" id="cd00165">
    <property type="entry name" value="S4"/>
    <property type="match status" value="1"/>
</dbReference>
<organism evidence="3 4">
    <name type="scientific">Altericroceibacterium indicum</name>
    <dbReference type="NCBI Taxonomy" id="374177"/>
    <lineage>
        <taxon>Bacteria</taxon>
        <taxon>Pseudomonadati</taxon>
        <taxon>Pseudomonadota</taxon>
        <taxon>Alphaproteobacteria</taxon>
        <taxon>Sphingomonadales</taxon>
        <taxon>Erythrobacteraceae</taxon>
        <taxon>Altericroceibacterium</taxon>
    </lineage>
</organism>
<dbReference type="EMBL" id="WTYQ01000003">
    <property type="protein sequence ID" value="MXP26489.1"/>
    <property type="molecule type" value="Genomic_DNA"/>
</dbReference>
<feature type="domain" description="RNA-binding S4" evidence="2">
    <location>
        <begin position="1"/>
        <end position="62"/>
    </location>
</feature>
<comment type="caution">
    <text evidence="3">The sequence shown here is derived from an EMBL/GenBank/DDBJ whole genome shotgun (WGS) entry which is preliminary data.</text>
</comment>
<dbReference type="InterPro" id="IPR036986">
    <property type="entry name" value="S4_RNA-bd_sf"/>
</dbReference>
<dbReference type="GO" id="GO:0003723">
    <property type="term" value="F:RNA binding"/>
    <property type="evidence" value="ECO:0007669"/>
    <property type="project" value="UniProtKB-KW"/>
</dbReference>
<keyword evidence="1" id="KW-0694">RNA-binding</keyword>
<protein>
    <submittedName>
        <fullName evidence="3">RNA-binding S4 domain-containing protein</fullName>
    </submittedName>
</protein>
<keyword evidence="4" id="KW-1185">Reference proteome</keyword>
<dbReference type="PROSITE" id="PS50889">
    <property type="entry name" value="S4"/>
    <property type="match status" value="1"/>
</dbReference>
<dbReference type="OrthoDB" id="9797176at2"/>
<dbReference type="Pfam" id="PF01479">
    <property type="entry name" value="S4"/>
    <property type="match status" value="1"/>
</dbReference>
<evidence type="ECO:0000256" key="1">
    <source>
        <dbReference type="PROSITE-ProRule" id="PRU00182"/>
    </source>
</evidence>
<accession>A0A845AAV7</accession>
<dbReference type="SMART" id="SM00363">
    <property type="entry name" value="S4"/>
    <property type="match status" value="1"/>
</dbReference>